<dbReference type="SMART" id="SM00310">
    <property type="entry name" value="PTBI"/>
    <property type="match status" value="1"/>
</dbReference>
<feature type="region of interest" description="Disordered" evidence="6">
    <location>
        <begin position="134"/>
        <end position="159"/>
    </location>
</feature>
<evidence type="ECO:0000259" key="7">
    <source>
        <dbReference type="PROSITE" id="PS51064"/>
    </source>
</evidence>
<dbReference type="SUPFAM" id="SSF50729">
    <property type="entry name" value="PH domain-like"/>
    <property type="match status" value="1"/>
</dbReference>
<evidence type="ECO:0000256" key="3">
    <source>
        <dbReference type="ARBA" id="ARBA00022707"/>
    </source>
</evidence>
<keyword evidence="3" id="KW-0519">Myristate</keyword>
<keyword evidence="4" id="KW-0472">Membrane</keyword>
<organism evidence="8 9">
    <name type="scientific">Ranitomeya imitator</name>
    <name type="common">mimic poison frog</name>
    <dbReference type="NCBI Taxonomy" id="111125"/>
    <lineage>
        <taxon>Eukaryota</taxon>
        <taxon>Metazoa</taxon>
        <taxon>Chordata</taxon>
        <taxon>Craniata</taxon>
        <taxon>Vertebrata</taxon>
        <taxon>Euteleostomi</taxon>
        <taxon>Amphibia</taxon>
        <taxon>Batrachia</taxon>
        <taxon>Anura</taxon>
        <taxon>Neobatrachia</taxon>
        <taxon>Hyloidea</taxon>
        <taxon>Dendrobatidae</taxon>
        <taxon>Dendrobatinae</taxon>
        <taxon>Ranitomeya</taxon>
    </lineage>
</organism>
<comment type="subcellular location">
    <subcellularLocation>
        <location evidence="1">Membrane</location>
    </subcellularLocation>
</comment>
<evidence type="ECO:0000256" key="6">
    <source>
        <dbReference type="SAM" id="MobiDB-lite"/>
    </source>
</evidence>
<dbReference type="InterPro" id="IPR038742">
    <property type="entry name" value="FRS2_PTB"/>
</dbReference>
<dbReference type="InterPro" id="IPR050996">
    <property type="entry name" value="Docking_Protein_DOK"/>
</dbReference>
<dbReference type="Pfam" id="PF02174">
    <property type="entry name" value="IRS"/>
    <property type="match status" value="1"/>
</dbReference>
<sequence>FKVINVNDNGKNVCPGIMELTETTLIFHIRRGGFVRWPYISLLKYGYDTDLFSFVCGRRCQTGEGIFGFRCSRAEELFNLLQICMKNNRISVISDTDGDSPVDAEQSFPYRYETYPTLPATSLISSTIRPEPIGSEFLTPSSSTRSSENKIKRSNLPLHHKLSDGGMSQMSMQSYLNVDEHLGLGPASMVGNTMKSEELQTFSNVQSRDLNGAIWDTGYDSDDRQESSCVRRMGYENVSAIPGACLRSRSMLVSFSSSESQSSDNLTPRISGCVNSKASSPLIIEQNIASMKEDGSSLDTEKLSSARDSKMRQGSAPIYFNFDVRQSSQESKTLNYIQVEMESGIDSDNPETPQSPDVQWSLGRQSQIYTELDLAKTTALSLIQRNWPKEDGTRKTRHNGKPFPV</sequence>
<gene>
    <name evidence="8" type="ORF">RIMI_LOCUS968909</name>
</gene>
<evidence type="ECO:0000313" key="9">
    <source>
        <dbReference type="Proteomes" id="UP001176940"/>
    </source>
</evidence>
<proteinExistence type="predicted"/>
<reference evidence="8" key="1">
    <citation type="submission" date="2023-07" db="EMBL/GenBank/DDBJ databases">
        <authorList>
            <person name="Stuckert A."/>
        </authorList>
    </citation>
    <scope>NUCLEOTIDE SEQUENCE</scope>
</reference>
<keyword evidence="2" id="KW-0597">Phosphoprotein</keyword>
<protein>
    <recommendedName>
        <fullName evidence="7">IRS-type PTB domain-containing protein</fullName>
    </recommendedName>
</protein>
<dbReference type="CDD" id="cd01202">
    <property type="entry name" value="PTB_FRS2"/>
    <property type="match status" value="1"/>
</dbReference>
<comment type="caution">
    <text evidence="8">The sequence shown here is derived from an EMBL/GenBank/DDBJ whole genome shotgun (WGS) entry which is preliminary data.</text>
</comment>
<evidence type="ECO:0000313" key="8">
    <source>
        <dbReference type="EMBL" id="CAJ0919256.1"/>
    </source>
</evidence>
<dbReference type="PANTHER" id="PTHR21258:SF60">
    <property type="entry name" value="FIBROBLAST GROWTH FACTOR RECEPTOR SUBSTRATE 2 ISOFORM X1"/>
    <property type="match status" value="1"/>
</dbReference>
<dbReference type="Gene3D" id="2.30.29.30">
    <property type="entry name" value="Pleckstrin-homology domain (PH domain)/Phosphotyrosine-binding domain (PTB)"/>
    <property type="match status" value="1"/>
</dbReference>
<evidence type="ECO:0000256" key="4">
    <source>
        <dbReference type="ARBA" id="ARBA00023136"/>
    </source>
</evidence>
<evidence type="ECO:0000256" key="5">
    <source>
        <dbReference type="ARBA" id="ARBA00023288"/>
    </source>
</evidence>
<dbReference type="PANTHER" id="PTHR21258">
    <property type="entry name" value="DOCKING PROTEIN RELATED"/>
    <property type="match status" value="1"/>
</dbReference>
<accession>A0ABN9KSN1</accession>
<dbReference type="Proteomes" id="UP001176940">
    <property type="component" value="Unassembled WGS sequence"/>
</dbReference>
<evidence type="ECO:0000256" key="1">
    <source>
        <dbReference type="ARBA" id="ARBA00004370"/>
    </source>
</evidence>
<keyword evidence="9" id="KW-1185">Reference proteome</keyword>
<evidence type="ECO:0000256" key="2">
    <source>
        <dbReference type="ARBA" id="ARBA00022553"/>
    </source>
</evidence>
<keyword evidence="5" id="KW-0449">Lipoprotein</keyword>
<dbReference type="InterPro" id="IPR002404">
    <property type="entry name" value="IRS_PTB"/>
</dbReference>
<feature type="domain" description="IRS-type PTB" evidence="7">
    <location>
        <begin position="1"/>
        <end position="95"/>
    </location>
</feature>
<dbReference type="SMART" id="SM01244">
    <property type="entry name" value="IRS"/>
    <property type="match status" value="1"/>
</dbReference>
<feature type="non-terminal residue" evidence="8">
    <location>
        <position position="1"/>
    </location>
</feature>
<dbReference type="PROSITE" id="PS51064">
    <property type="entry name" value="IRS_PTB"/>
    <property type="match status" value="1"/>
</dbReference>
<name>A0ABN9KSN1_9NEOB</name>
<dbReference type="EMBL" id="CAUEEQ010001225">
    <property type="protein sequence ID" value="CAJ0919256.1"/>
    <property type="molecule type" value="Genomic_DNA"/>
</dbReference>
<dbReference type="InterPro" id="IPR011993">
    <property type="entry name" value="PH-like_dom_sf"/>
</dbReference>